<dbReference type="PANTHER" id="PTHR12746">
    <property type="entry name" value="NONSENSE-MEDIATED MRNA DECAY PROTEIN 3"/>
    <property type="match status" value="1"/>
</dbReference>
<dbReference type="InterPro" id="IPR048898">
    <property type="entry name" value="OB_NMD3"/>
</dbReference>
<evidence type="ECO:0000256" key="3">
    <source>
        <dbReference type="ARBA" id="ARBA00022448"/>
    </source>
</evidence>
<dbReference type="OrthoDB" id="203821at2759"/>
<dbReference type="GeneID" id="64859196"/>
<evidence type="ECO:0000256" key="8">
    <source>
        <dbReference type="SAM" id="MobiDB-lite"/>
    </source>
</evidence>
<dbReference type="GO" id="GO:0005737">
    <property type="term" value="C:cytoplasm"/>
    <property type="evidence" value="ECO:0007669"/>
    <property type="project" value="UniProtKB-SubCell"/>
</dbReference>
<accession>A0A8H2VIR3</accession>
<comment type="subcellular location">
    <subcellularLocation>
        <location evidence="7">Cytoplasm</location>
    </subcellularLocation>
    <subcellularLocation>
        <location evidence="7">Nucleus</location>
    </subcellularLocation>
</comment>
<gene>
    <name evidence="12" type="ORF">KABA2_08S03828</name>
</gene>
<proteinExistence type="inferred from homology"/>
<keyword evidence="4 7" id="KW-0963">Cytoplasm</keyword>
<dbReference type="GO" id="GO:0000055">
    <property type="term" value="P:ribosomal large subunit export from nucleus"/>
    <property type="evidence" value="ECO:0007669"/>
    <property type="project" value="TreeGrafter"/>
</dbReference>
<dbReference type="InterPro" id="IPR007064">
    <property type="entry name" value="Nmd3_N"/>
</dbReference>
<evidence type="ECO:0000259" key="11">
    <source>
        <dbReference type="Pfam" id="PF21193"/>
    </source>
</evidence>
<evidence type="ECO:0000256" key="2">
    <source>
        <dbReference type="ARBA" id="ARBA00017035"/>
    </source>
</evidence>
<dbReference type="AlphaFoldDB" id="A0A8H2VIR3"/>
<feature type="region of interest" description="Disordered" evidence="8">
    <location>
        <begin position="465"/>
        <end position="529"/>
    </location>
</feature>
<dbReference type="PANTHER" id="PTHR12746:SF2">
    <property type="entry name" value="60S RIBOSOMAL EXPORT PROTEIN NMD3"/>
    <property type="match status" value="1"/>
</dbReference>
<keyword evidence="3 7" id="KW-0813">Transport</keyword>
<keyword evidence="6 7" id="KW-0539">Nucleus</keyword>
<keyword evidence="13" id="KW-1185">Reference proteome</keyword>
<comment type="similarity">
    <text evidence="1 7">Belongs to the NMD3 family.</text>
</comment>
<comment type="function">
    <text evidence="7">Acts as an adapter for the XPO1/CRM1-mediated export of the 60S ribosomal subunit.</text>
</comment>
<reference evidence="12 13" key="1">
    <citation type="submission" date="2020-05" db="EMBL/GenBank/DDBJ databases">
        <authorList>
            <person name="Casaregola S."/>
            <person name="Devillers H."/>
            <person name="Grondin C."/>
        </authorList>
    </citation>
    <scope>NUCLEOTIDE SEQUENCE [LARGE SCALE GENOMIC DNA]</scope>
    <source>
        <strain evidence="12 13">CLIB 1767</strain>
    </source>
</reference>
<dbReference type="InterPro" id="IPR048899">
    <property type="entry name" value="NMD_SH3"/>
</dbReference>
<dbReference type="EMBL" id="CAEFZW010000008">
    <property type="protein sequence ID" value="CAB4256125.1"/>
    <property type="molecule type" value="Genomic_DNA"/>
</dbReference>
<dbReference type="Pfam" id="PF21193">
    <property type="entry name" value="NMD_SH3"/>
    <property type="match status" value="1"/>
</dbReference>
<evidence type="ECO:0000256" key="4">
    <source>
        <dbReference type="ARBA" id="ARBA00022490"/>
    </source>
</evidence>
<name>A0A8H2VIR3_9SACH</name>
<evidence type="ECO:0000256" key="5">
    <source>
        <dbReference type="ARBA" id="ARBA00022927"/>
    </source>
</evidence>
<dbReference type="Pfam" id="PF04981">
    <property type="entry name" value="NMD3"/>
    <property type="match status" value="1"/>
</dbReference>
<evidence type="ECO:0000256" key="6">
    <source>
        <dbReference type="ARBA" id="ARBA00023242"/>
    </source>
</evidence>
<evidence type="ECO:0000256" key="7">
    <source>
        <dbReference type="RuleBase" id="RU364108"/>
    </source>
</evidence>
<keyword evidence="5 7" id="KW-0653">Protein transport</keyword>
<dbReference type="GO" id="GO:0005634">
    <property type="term" value="C:nucleus"/>
    <property type="evidence" value="ECO:0007669"/>
    <property type="project" value="UniProtKB-SubCell"/>
</dbReference>
<feature type="compositionally biased region" description="Acidic residues" evidence="8">
    <location>
        <begin position="478"/>
        <end position="529"/>
    </location>
</feature>
<organism evidence="12 13">
    <name type="scientific">Maudiozyma barnettii</name>
    <dbReference type="NCBI Taxonomy" id="61262"/>
    <lineage>
        <taxon>Eukaryota</taxon>
        <taxon>Fungi</taxon>
        <taxon>Dikarya</taxon>
        <taxon>Ascomycota</taxon>
        <taxon>Saccharomycotina</taxon>
        <taxon>Saccharomycetes</taxon>
        <taxon>Saccharomycetales</taxon>
        <taxon>Saccharomycetaceae</taxon>
        <taxon>Maudiozyma</taxon>
    </lineage>
</organism>
<feature type="domain" description="60S ribosomal export protein NMD3 SH3" evidence="11">
    <location>
        <begin position="251"/>
        <end position="298"/>
    </location>
</feature>
<evidence type="ECO:0000259" key="10">
    <source>
        <dbReference type="Pfam" id="PF21192"/>
    </source>
</evidence>
<dbReference type="GO" id="GO:0015031">
    <property type="term" value="P:protein transport"/>
    <property type="evidence" value="ECO:0007669"/>
    <property type="project" value="UniProtKB-KW"/>
</dbReference>
<dbReference type="InterPro" id="IPR039768">
    <property type="entry name" value="Nmd3"/>
</dbReference>
<evidence type="ECO:0000256" key="1">
    <source>
        <dbReference type="ARBA" id="ARBA00009794"/>
    </source>
</evidence>
<sequence>MSLSVKDEIALKPRATMLCCECGTPIDGSKGLVMCYDCIKMKVDITEGIPREANISFCRDCERFLQPPGQWIRARLESRELLAVCLKKLKGLNKVRLIDASFIWTEPHSRRIKVKITVQGEAMLNTLIQQSFEVEYTVNAMQCADCAKSYTANTWTATVQIRQKVPHKRTFLYLEQMILKNNAHVNTVSIKEVKDGLDFFYSQKNHAIKMVDFLTSSVPAKYKRSEELVSQDSHTDVSKYKFTYSVELVPICKDDLVVLPKKIAKSLGNISQFVLCHKISNSVQFLDPKTLQTAELQAPVYWRNPFNSLADSSQLVEFIVLDVESTGTVKSNRVLADITVARAVDLGVNDQEYYIRSHLGGILHAGDSAMGYFIANSNYNSDLFDGLKYDYIPDVVLVKKLYPKKTKSKRNWKLKRMAKEHSDIDASKDYNNARVERQDFERAEKDYEMFLQELEDDSDLRNNINMYKNVGNESGAGDNEESDDESEDLEDGDAPGIDMDELLDEIDGLALDDPEHEESEQQSEEESEY</sequence>
<feature type="domain" description="Nmd3 N-terminal" evidence="9">
    <location>
        <begin position="19"/>
        <end position="248"/>
    </location>
</feature>
<feature type="domain" description="60S ribosomal export protein NMD3 OB-fold" evidence="10">
    <location>
        <begin position="315"/>
        <end position="400"/>
    </location>
</feature>
<dbReference type="RefSeq" id="XP_041407969.1">
    <property type="nucleotide sequence ID" value="XM_041552035.1"/>
</dbReference>
<evidence type="ECO:0000313" key="12">
    <source>
        <dbReference type="EMBL" id="CAB4256125.1"/>
    </source>
</evidence>
<dbReference type="Proteomes" id="UP000644660">
    <property type="component" value="Unassembled WGS sequence"/>
</dbReference>
<protein>
    <recommendedName>
        <fullName evidence="2 7">60S ribosomal export protein NMD3</fullName>
    </recommendedName>
</protein>
<comment type="caution">
    <text evidence="12">The sequence shown here is derived from an EMBL/GenBank/DDBJ whole genome shotgun (WGS) entry which is preliminary data.</text>
</comment>
<evidence type="ECO:0000313" key="13">
    <source>
        <dbReference type="Proteomes" id="UP000644660"/>
    </source>
</evidence>
<dbReference type="Pfam" id="PF21192">
    <property type="entry name" value="OB_NMD3"/>
    <property type="match status" value="1"/>
</dbReference>
<evidence type="ECO:0000259" key="9">
    <source>
        <dbReference type="Pfam" id="PF04981"/>
    </source>
</evidence>
<dbReference type="GO" id="GO:0043023">
    <property type="term" value="F:ribosomal large subunit binding"/>
    <property type="evidence" value="ECO:0007669"/>
    <property type="project" value="InterPro"/>
</dbReference>